<proteinExistence type="predicted"/>
<protein>
    <submittedName>
        <fullName evidence="2">TraB family protein</fullName>
    </submittedName>
</protein>
<dbReference type="InterPro" id="IPR002816">
    <property type="entry name" value="TraB/PrgY/GumN_fam"/>
</dbReference>
<evidence type="ECO:0000313" key="3">
    <source>
        <dbReference type="Proteomes" id="UP000243686"/>
    </source>
</evidence>
<organism evidence="2 3">
    <name type="scientific">Opisthorchis viverrini</name>
    <name type="common">Southeast Asian liver fluke</name>
    <dbReference type="NCBI Taxonomy" id="6198"/>
    <lineage>
        <taxon>Eukaryota</taxon>
        <taxon>Metazoa</taxon>
        <taxon>Spiralia</taxon>
        <taxon>Lophotrochozoa</taxon>
        <taxon>Platyhelminthes</taxon>
        <taxon>Trematoda</taxon>
        <taxon>Digenea</taxon>
        <taxon>Opisthorchiida</taxon>
        <taxon>Opisthorchiata</taxon>
        <taxon>Opisthorchiidae</taxon>
        <taxon>Opisthorchis</taxon>
    </lineage>
</organism>
<evidence type="ECO:0000256" key="1">
    <source>
        <dbReference type="SAM" id="MobiDB-lite"/>
    </source>
</evidence>
<dbReference type="InterPro" id="IPR046345">
    <property type="entry name" value="TraB_PrgY-like"/>
</dbReference>
<dbReference type="EMBL" id="KV891780">
    <property type="protein sequence ID" value="OON22415.1"/>
    <property type="molecule type" value="Genomic_DNA"/>
</dbReference>
<evidence type="ECO:0000313" key="2">
    <source>
        <dbReference type="EMBL" id="OON22415.1"/>
    </source>
</evidence>
<dbReference type="Pfam" id="PF01963">
    <property type="entry name" value="TraB_PrgY_gumN"/>
    <property type="match status" value="1"/>
</dbReference>
<keyword evidence="3" id="KW-1185">Reference proteome</keyword>
<dbReference type="CDD" id="cd14726">
    <property type="entry name" value="TraB_PrgY-like"/>
    <property type="match status" value="1"/>
</dbReference>
<gene>
    <name evidence="2" type="ORF">X801_01685</name>
</gene>
<dbReference type="PANTHER" id="PTHR21530:SF7">
    <property type="entry name" value="TRAB DOMAIN-CONTAINING PROTEIN"/>
    <property type="match status" value="1"/>
</dbReference>
<feature type="compositionally biased region" description="Basic and acidic residues" evidence="1">
    <location>
        <begin position="338"/>
        <end position="348"/>
    </location>
</feature>
<dbReference type="AlphaFoldDB" id="A0A1S8X6R1"/>
<accession>A0A1S8X6R1</accession>
<name>A0A1S8X6R1_OPIVI</name>
<reference evidence="2 3" key="1">
    <citation type="submission" date="2015-03" db="EMBL/GenBank/DDBJ databases">
        <title>Draft genome of the nematode, Opisthorchis viverrini.</title>
        <authorList>
            <person name="Mitreva M."/>
        </authorList>
    </citation>
    <scope>NUCLEOTIDE SEQUENCE [LARGE SCALE GENOMIC DNA]</scope>
    <source>
        <strain evidence="2">Khon Kaen</strain>
    </source>
</reference>
<feature type="region of interest" description="Disordered" evidence="1">
    <location>
        <begin position="316"/>
        <end position="376"/>
    </location>
</feature>
<sequence>MYDIQKSEVRFSDVVQKLNVETDCNEITVPVEPGATKHRCVGSILFLYPLCDVMSDTDGDTTGNGLDYESETASLTGDDKRNVEECINNHLRLVTSLRQQTLELPETVSVLECRNGTKVYLVGTAHFSKESIDEVKKIVSQTHPDFLVLELCSNRTRVLVSDDEKIKQEAKEIDILTHIKMNGLSHGLLQYLMLRLNLYLINTLGMSPGGEFRAAAQEAMKQPHCHIVLGDRPISITLQRAFNSLGPWTKIKLGFSLLFDLEPITAEQIEEMKKSDFLERIIMEMAGEHPELTRILLEERDMYLAKSIWATTGMNSYQQPKSKDDCVDDNSTKLSSDNMRDTDVHLRSTADVGDSQPADFSSDHEESVNPTNRISATSEQTPACCSFWPSPSVLPRVVVAVVGIGHVAGIKRYWANADSINQHQLMTVMEPPLSWKLFRWSLRILLLSTVLGIGYGALRGSYKLGSAVTFPTRNRSNLWKWFVRGCTSAALELAANTRKLIILTHYGRKCFFLLLNITFESFVD</sequence>
<dbReference type="Proteomes" id="UP000243686">
    <property type="component" value="Unassembled WGS sequence"/>
</dbReference>
<dbReference type="PANTHER" id="PTHR21530">
    <property type="entry name" value="PHEROMONE SHUTDOWN PROTEIN"/>
    <property type="match status" value="1"/>
</dbReference>